<sequence length="104" mass="11160">MAFASPALAAPETVQGPVKMRPSDIRAYNALLKPTDPAYIVCLKSAPTGSVILRTTCRTRSEWERLAQIGNDDAMAWVNDARLRQFSISEEPAGSVGPAIGSNN</sequence>
<dbReference type="RefSeq" id="WP_339966711.1">
    <property type="nucleotide sequence ID" value="NZ_JBBHJY010000004.1"/>
</dbReference>
<keyword evidence="2" id="KW-1185">Reference proteome</keyword>
<proteinExistence type="predicted"/>
<name>A0ABU8S8B1_9SPHN</name>
<organism evidence="1 2">
    <name type="scientific">Novosphingobium aquae</name>
    <dbReference type="NCBI Taxonomy" id="3133435"/>
    <lineage>
        <taxon>Bacteria</taxon>
        <taxon>Pseudomonadati</taxon>
        <taxon>Pseudomonadota</taxon>
        <taxon>Alphaproteobacteria</taxon>
        <taxon>Sphingomonadales</taxon>
        <taxon>Sphingomonadaceae</taxon>
        <taxon>Novosphingobium</taxon>
    </lineage>
</organism>
<comment type="caution">
    <text evidence="1">The sequence shown here is derived from an EMBL/GenBank/DDBJ whole genome shotgun (WGS) entry which is preliminary data.</text>
</comment>
<evidence type="ECO:0000313" key="1">
    <source>
        <dbReference type="EMBL" id="MEJ6010204.1"/>
    </source>
</evidence>
<protein>
    <submittedName>
        <fullName evidence="1">Uncharacterized protein</fullName>
    </submittedName>
</protein>
<accession>A0ABU8S8B1</accession>
<gene>
    <name evidence="1" type="ORF">WG900_09770</name>
</gene>
<dbReference type="EMBL" id="JBBHJY010000004">
    <property type="protein sequence ID" value="MEJ6010204.1"/>
    <property type="molecule type" value="Genomic_DNA"/>
</dbReference>
<dbReference type="Proteomes" id="UP001379235">
    <property type="component" value="Unassembled WGS sequence"/>
</dbReference>
<evidence type="ECO:0000313" key="2">
    <source>
        <dbReference type="Proteomes" id="UP001379235"/>
    </source>
</evidence>
<reference evidence="1 2" key="1">
    <citation type="submission" date="2024-03" db="EMBL/GenBank/DDBJ databases">
        <authorList>
            <person name="Jo J.-H."/>
        </authorList>
    </citation>
    <scope>NUCLEOTIDE SEQUENCE [LARGE SCALE GENOMIC DNA]</scope>
    <source>
        <strain evidence="1 2">AS3R-12</strain>
    </source>
</reference>